<name>A0A2W2BCK9_9ACTN</name>
<gene>
    <name evidence="2" type="ORF">C1I92_07100</name>
</gene>
<feature type="domain" description="Polysaccharide pyruvyl transferase" evidence="1">
    <location>
        <begin position="33"/>
        <end position="359"/>
    </location>
</feature>
<accession>A0A2W2BCK9</accession>
<dbReference type="Proteomes" id="UP000248764">
    <property type="component" value="Unassembled WGS sequence"/>
</dbReference>
<dbReference type="EMBL" id="POTW01000012">
    <property type="protein sequence ID" value="PZF84825.1"/>
    <property type="molecule type" value="Genomic_DNA"/>
</dbReference>
<dbReference type="Pfam" id="PF04230">
    <property type="entry name" value="PS_pyruv_trans"/>
    <property type="match status" value="1"/>
</dbReference>
<evidence type="ECO:0000313" key="2">
    <source>
        <dbReference type="EMBL" id="PZF84825.1"/>
    </source>
</evidence>
<protein>
    <submittedName>
        <fullName evidence="2">Polysaccharide pyruvyl transferase family protein</fullName>
    </submittedName>
</protein>
<evidence type="ECO:0000259" key="1">
    <source>
        <dbReference type="Pfam" id="PF04230"/>
    </source>
</evidence>
<sequence length="443" mass="47510">MQRGISEPEGASVTYPATNGPTILLRSSWQTPNIGDVAHTPGALRALARYAPDARLVLWPVAIGARERTMLAAAFPQVDVVDGELRPDGSATTPELAAALDAADVLVHGSGPSVVAADDVRVWAATGRPYGFFGISVDPLNPMFTGTLDEIETMVRSLGRGGVDDHQLAVLDGAAFVYCRDSVTEVFLRSLGLTGPAVAFGPDATVAFDLLDEEAAAATKARHGLVDGEYLCAVPRLRWTPYFRIRGEVPSPLDFRRTAYNELWADHDLGVLAAAMVAYVRRTGHPVLVAPEMSYAVELAERHFGDALPADVRPYVRVLDRFWSAPEAMTVYRDAQAVVSLECHSPLMALSQGTPAVYVRQPTDTLKGRMFADLGVAHRGTEIGDGPVPVVTALQRILDDPVAARAETAAVRERAHDRLRGMAEHVLACAAPLTRRTAPPLGT</sequence>
<evidence type="ECO:0000313" key="3">
    <source>
        <dbReference type="Proteomes" id="UP000248764"/>
    </source>
</evidence>
<dbReference type="GO" id="GO:0016740">
    <property type="term" value="F:transferase activity"/>
    <property type="evidence" value="ECO:0007669"/>
    <property type="project" value="UniProtKB-KW"/>
</dbReference>
<proteinExistence type="predicted"/>
<dbReference type="AlphaFoldDB" id="A0A2W2BCK9"/>
<comment type="caution">
    <text evidence="2">The sequence shown here is derived from an EMBL/GenBank/DDBJ whole genome shotgun (WGS) entry which is preliminary data.</text>
</comment>
<keyword evidence="2" id="KW-0808">Transferase</keyword>
<keyword evidence="3" id="KW-1185">Reference proteome</keyword>
<organism evidence="2 3">
    <name type="scientific">Jiangella anatolica</name>
    <dbReference type="NCBI Taxonomy" id="2670374"/>
    <lineage>
        <taxon>Bacteria</taxon>
        <taxon>Bacillati</taxon>
        <taxon>Actinomycetota</taxon>
        <taxon>Actinomycetes</taxon>
        <taxon>Jiangellales</taxon>
        <taxon>Jiangellaceae</taxon>
        <taxon>Jiangella</taxon>
    </lineage>
</organism>
<reference evidence="2 3" key="1">
    <citation type="submission" date="2018-01" db="EMBL/GenBank/DDBJ databases">
        <title>Draft genome sequence of Jiangella sp. GTF31.</title>
        <authorList>
            <person name="Sahin N."/>
            <person name="Ay H."/>
            <person name="Saygin H."/>
        </authorList>
    </citation>
    <scope>NUCLEOTIDE SEQUENCE [LARGE SCALE GENOMIC DNA]</scope>
    <source>
        <strain evidence="2 3">GTF31</strain>
    </source>
</reference>
<dbReference type="InterPro" id="IPR007345">
    <property type="entry name" value="Polysacch_pyruvyl_Trfase"/>
</dbReference>